<dbReference type="Pfam" id="PF14420">
    <property type="entry name" value="Clr5"/>
    <property type="match status" value="1"/>
</dbReference>
<evidence type="ECO:0000313" key="2">
    <source>
        <dbReference type="EMBL" id="EMF13658.1"/>
    </source>
</evidence>
<dbReference type="InterPro" id="IPR025676">
    <property type="entry name" value="Clr5_dom"/>
</dbReference>
<dbReference type="Proteomes" id="UP000016931">
    <property type="component" value="Unassembled WGS sequence"/>
</dbReference>
<dbReference type="RefSeq" id="XP_016761779.1">
    <property type="nucleotide sequence ID" value="XM_016905206.1"/>
</dbReference>
<accession>M3CIL9</accession>
<dbReference type="HOGENOM" id="CLU_2098361_0_0_1"/>
<protein>
    <recommendedName>
        <fullName evidence="1">Clr5 domain-containing protein</fullName>
    </recommendedName>
</protein>
<reference evidence="2 3" key="1">
    <citation type="journal article" date="2012" name="PLoS Pathog.">
        <title>Diverse lifestyles and strategies of plant pathogenesis encoded in the genomes of eighteen Dothideomycetes fungi.</title>
        <authorList>
            <person name="Ohm R.A."/>
            <person name="Feau N."/>
            <person name="Henrissat B."/>
            <person name="Schoch C.L."/>
            <person name="Horwitz B.A."/>
            <person name="Barry K.W."/>
            <person name="Condon B.J."/>
            <person name="Copeland A.C."/>
            <person name="Dhillon B."/>
            <person name="Glaser F."/>
            <person name="Hesse C.N."/>
            <person name="Kosti I."/>
            <person name="LaButti K."/>
            <person name="Lindquist E.A."/>
            <person name="Lucas S."/>
            <person name="Salamov A.A."/>
            <person name="Bradshaw R.E."/>
            <person name="Ciuffetti L."/>
            <person name="Hamelin R.C."/>
            <person name="Kema G.H.J."/>
            <person name="Lawrence C."/>
            <person name="Scott J.A."/>
            <person name="Spatafora J.W."/>
            <person name="Turgeon B.G."/>
            <person name="de Wit P.J.G.M."/>
            <person name="Zhong S."/>
            <person name="Goodwin S.B."/>
            <person name="Grigoriev I.V."/>
        </authorList>
    </citation>
    <scope>NUCLEOTIDE SEQUENCE [LARGE SCALE GENOMIC DNA]</scope>
    <source>
        <strain evidence="2 3">SO2202</strain>
    </source>
</reference>
<evidence type="ECO:0000259" key="1">
    <source>
        <dbReference type="Pfam" id="PF14420"/>
    </source>
</evidence>
<proteinExistence type="predicted"/>
<evidence type="ECO:0000313" key="3">
    <source>
        <dbReference type="Proteomes" id="UP000016931"/>
    </source>
</evidence>
<dbReference type="GeneID" id="27902343"/>
<dbReference type="OMA" id="MPRQQIN"/>
<feature type="domain" description="Clr5" evidence="1">
    <location>
        <begin position="12"/>
        <end position="56"/>
    </location>
</feature>
<dbReference type="AlphaFoldDB" id="M3CIL9"/>
<gene>
    <name evidence="2" type="ORF">SEPMUDRAFT_148886</name>
</gene>
<dbReference type="OrthoDB" id="3780939at2759"/>
<name>M3CIL9_SPHMS</name>
<sequence>MPRSPTDYRPWRDFITSQVADGVTQPDIIRQLATLHGVAITPRTLRRKIAEWGLQKQRLPRYDRNNDIEALHGRVAYTYHVLCLADQKAVDLLRADGFNIGLRRYRRLRKELGLTK</sequence>
<organism evidence="2 3">
    <name type="scientific">Sphaerulina musiva (strain SO2202)</name>
    <name type="common">Poplar stem canker fungus</name>
    <name type="synonym">Septoria musiva</name>
    <dbReference type="NCBI Taxonomy" id="692275"/>
    <lineage>
        <taxon>Eukaryota</taxon>
        <taxon>Fungi</taxon>
        <taxon>Dikarya</taxon>
        <taxon>Ascomycota</taxon>
        <taxon>Pezizomycotina</taxon>
        <taxon>Dothideomycetes</taxon>
        <taxon>Dothideomycetidae</taxon>
        <taxon>Mycosphaerellales</taxon>
        <taxon>Mycosphaerellaceae</taxon>
        <taxon>Sphaerulina</taxon>
    </lineage>
</organism>
<keyword evidence="3" id="KW-1185">Reference proteome</keyword>
<dbReference type="EMBL" id="KB456263">
    <property type="protein sequence ID" value="EMF13658.1"/>
    <property type="molecule type" value="Genomic_DNA"/>
</dbReference>